<dbReference type="eggNOG" id="ENOG502Z9Y0">
    <property type="taxonomic scope" value="Bacteria"/>
</dbReference>
<evidence type="ECO:0000256" key="4">
    <source>
        <dbReference type="SAM" id="Coils"/>
    </source>
</evidence>
<dbReference type="UniPathway" id="UPA00917"/>
<organism evidence="6 7">
    <name type="scientific">Beggiatoa alba B18LD</name>
    <dbReference type="NCBI Taxonomy" id="395493"/>
    <lineage>
        <taxon>Bacteria</taxon>
        <taxon>Pseudomonadati</taxon>
        <taxon>Pseudomonadota</taxon>
        <taxon>Gammaproteobacteria</taxon>
        <taxon>Thiotrichales</taxon>
        <taxon>Thiotrichaceae</taxon>
        <taxon>Beggiatoa</taxon>
    </lineage>
</organism>
<dbReference type="InterPro" id="IPR010123">
    <property type="entry name" value="PHA_synth_III_E"/>
</dbReference>
<dbReference type="OrthoDB" id="6115526at2"/>
<sequence>MKDNNSAPAQTPWLTLQQQYWDMWLNLTRQLLQAKADTASTDEPDSLQNIAPWLANIELWWQALSPIIPSENQTILRKFIDQGKNYFQFNQEFFEIFQSFKHDGDDTEESILHIETALQTLRDNLLKYLQEQKNVPGFWNLPLDNWGRTFSALSQFPSDFLQNVKTGLKPEQLAQQEKLEHLLSMPAVGYTREWQTQIQKGLQLLLNYQAAQQDYNHQFQLIIIHTVALLRDRLLQHVQQKTAINSLRVLYDEWVECGELAYADIVKTDEYSEVNARLLNSLMTWKQHEQRMIDEILGTLNMPTRRGLNTLHKRMQEMRREIKKTQTETSEPSKEVLSYEDLKDEIKVLRAEVELIKRTEKIEKKNIAPRQPPKPTDKPS</sequence>
<feature type="region of interest" description="Disordered" evidence="5">
    <location>
        <begin position="360"/>
        <end position="380"/>
    </location>
</feature>
<keyword evidence="7" id="KW-1185">Reference proteome</keyword>
<dbReference type="HOGENOM" id="CLU_056549_0_0_6"/>
<proteinExistence type="predicted"/>
<dbReference type="Pfam" id="PF09712">
    <property type="entry name" value="PHA_synth_III_E"/>
    <property type="match status" value="1"/>
</dbReference>
<dbReference type="GO" id="GO:0042619">
    <property type="term" value="P:poly-hydroxybutyrate biosynthetic process"/>
    <property type="evidence" value="ECO:0007669"/>
    <property type="project" value="UniProtKB-KW"/>
</dbReference>
<evidence type="ECO:0000256" key="3">
    <source>
        <dbReference type="ARBA" id="ARBA00022752"/>
    </source>
</evidence>
<accession>I3CFU5</accession>
<protein>
    <recommendedName>
        <fullName evidence="2">Poly(3-hydroxyalkanoate) polymerase subunit PhaE</fullName>
    </recommendedName>
</protein>
<reference evidence="6 7" key="1">
    <citation type="submission" date="2011-11" db="EMBL/GenBank/DDBJ databases">
        <title>Improved High-Quality Draft sequence of Beggiatoa alba B18lD.</title>
        <authorList>
            <consortium name="US DOE Joint Genome Institute"/>
            <person name="Lucas S."/>
            <person name="Han J."/>
            <person name="Lapidus A."/>
            <person name="Cheng J.-F."/>
            <person name="Goodwin L."/>
            <person name="Pitluck S."/>
            <person name="Peters L."/>
            <person name="Mikhailova N."/>
            <person name="Held B."/>
            <person name="Detter J.C."/>
            <person name="Han C."/>
            <person name="Tapia R."/>
            <person name="Land M."/>
            <person name="Hauser L."/>
            <person name="Kyrpides N."/>
            <person name="Ivanova N."/>
            <person name="Pagani I."/>
            <person name="Samuel K."/>
            <person name="Teske A."/>
            <person name="Mueller J."/>
            <person name="Woyke T."/>
        </authorList>
    </citation>
    <scope>NUCLEOTIDE SEQUENCE [LARGE SCALE GENOMIC DNA]</scope>
    <source>
        <strain evidence="6 7">B18LD</strain>
    </source>
</reference>
<dbReference type="AlphaFoldDB" id="I3CFU5"/>
<keyword evidence="3" id="KW-0583">PHB biosynthesis</keyword>
<dbReference type="EMBL" id="JH600070">
    <property type="protein sequence ID" value="EIJ42488.1"/>
    <property type="molecule type" value="Genomic_DNA"/>
</dbReference>
<evidence type="ECO:0000313" key="7">
    <source>
        <dbReference type="Proteomes" id="UP000005744"/>
    </source>
</evidence>
<name>I3CFU5_9GAMM</name>
<feature type="coiled-coil region" evidence="4">
    <location>
        <begin position="308"/>
        <end position="359"/>
    </location>
</feature>
<gene>
    <name evidence="6" type="ORF">BegalDRAFT_1609</name>
</gene>
<evidence type="ECO:0000256" key="1">
    <source>
        <dbReference type="ARBA" id="ARBA00004683"/>
    </source>
</evidence>
<dbReference type="NCBIfam" id="TIGR01834">
    <property type="entry name" value="PHA_synth_III_E"/>
    <property type="match status" value="1"/>
</dbReference>
<keyword evidence="4" id="KW-0175">Coiled coil</keyword>
<evidence type="ECO:0000256" key="5">
    <source>
        <dbReference type="SAM" id="MobiDB-lite"/>
    </source>
</evidence>
<evidence type="ECO:0000256" key="2">
    <source>
        <dbReference type="ARBA" id="ARBA00019066"/>
    </source>
</evidence>
<dbReference type="RefSeq" id="WP_002685489.1">
    <property type="nucleotide sequence ID" value="NZ_JH600070.1"/>
</dbReference>
<comment type="pathway">
    <text evidence="1">Biopolymer metabolism; poly-(R)-3-hydroxybutanoate biosynthesis.</text>
</comment>
<dbReference type="Proteomes" id="UP000005744">
    <property type="component" value="Unassembled WGS sequence"/>
</dbReference>
<evidence type="ECO:0000313" key="6">
    <source>
        <dbReference type="EMBL" id="EIJ42488.1"/>
    </source>
</evidence>
<dbReference type="STRING" id="395493.BegalDRAFT_1609"/>